<gene>
    <name evidence="3" type="ORF">E1298_41640</name>
</gene>
<dbReference type="AlphaFoldDB" id="A0A4V2YR95"/>
<dbReference type="Pfam" id="PF07811">
    <property type="entry name" value="TadE"/>
    <property type="match status" value="1"/>
</dbReference>
<dbReference type="InterPro" id="IPR049790">
    <property type="entry name" value="Rv3655c/TadE"/>
</dbReference>
<keyword evidence="1" id="KW-0472">Membrane</keyword>
<organism evidence="3 4">
    <name type="scientific">Actinomadura rubrisoli</name>
    <dbReference type="NCBI Taxonomy" id="2530368"/>
    <lineage>
        <taxon>Bacteria</taxon>
        <taxon>Bacillati</taxon>
        <taxon>Actinomycetota</taxon>
        <taxon>Actinomycetes</taxon>
        <taxon>Streptosporangiales</taxon>
        <taxon>Thermomonosporaceae</taxon>
        <taxon>Actinomadura</taxon>
    </lineage>
</organism>
<dbReference type="Proteomes" id="UP000294513">
    <property type="component" value="Unassembled WGS sequence"/>
</dbReference>
<protein>
    <recommendedName>
        <fullName evidence="2">TadE-like domain-containing protein</fullName>
    </recommendedName>
</protein>
<dbReference type="RefSeq" id="WP_131902897.1">
    <property type="nucleotide sequence ID" value="NZ_SMKU01000420.1"/>
</dbReference>
<dbReference type="InterPro" id="IPR012495">
    <property type="entry name" value="TadE-like_dom"/>
</dbReference>
<evidence type="ECO:0000256" key="1">
    <source>
        <dbReference type="SAM" id="Phobius"/>
    </source>
</evidence>
<keyword evidence="4" id="KW-1185">Reference proteome</keyword>
<evidence type="ECO:0000313" key="3">
    <source>
        <dbReference type="EMBL" id="TDD65167.1"/>
    </source>
</evidence>
<sequence>MVTAEIAVALPSLVLITAIALWGMMVASVQLTCTDAARTGARAAARGESLPAVRDLVQKAVPAGATVKVHRDEATVQIDVSAPVKAPAASGLPPLVVHAHATAATEPGVS</sequence>
<name>A0A4V2YR95_9ACTN</name>
<dbReference type="NCBIfam" id="NF041390">
    <property type="entry name" value="TadE_Rv3655c"/>
    <property type="match status" value="1"/>
</dbReference>
<keyword evidence="1" id="KW-0812">Transmembrane</keyword>
<evidence type="ECO:0000313" key="4">
    <source>
        <dbReference type="Proteomes" id="UP000294513"/>
    </source>
</evidence>
<comment type="caution">
    <text evidence="3">The sequence shown here is derived from an EMBL/GenBank/DDBJ whole genome shotgun (WGS) entry which is preliminary data.</text>
</comment>
<feature type="domain" description="TadE-like" evidence="2">
    <location>
        <begin position="2"/>
        <end position="42"/>
    </location>
</feature>
<evidence type="ECO:0000259" key="2">
    <source>
        <dbReference type="Pfam" id="PF07811"/>
    </source>
</evidence>
<feature type="transmembrane region" description="Helical" evidence="1">
    <location>
        <begin position="6"/>
        <end position="29"/>
    </location>
</feature>
<reference evidence="3 4" key="1">
    <citation type="submission" date="2019-03" db="EMBL/GenBank/DDBJ databases">
        <title>Draft genome sequences of novel Actinobacteria.</title>
        <authorList>
            <person name="Sahin N."/>
            <person name="Ay H."/>
            <person name="Saygin H."/>
        </authorList>
    </citation>
    <scope>NUCLEOTIDE SEQUENCE [LARGE SCALE GENOMIC DNA]</scope>
    <source>
        <strain evidence="3 4">H3C3</strain>
    </source>
</reference>
<accession>A0A4V2YR95</accession>
<dbReference type="EMBL" id="SMKU01000420">
    <property type="protein sequence ID" value="TDD65167.1"/>
    <property type="molecule type" value="Genomic_DNA"/>
</dbReference>
<keyword evidence="1" id="KW-1133">Transmembrane helix</keyword>
<proteinExistence type="predicted"/>
<dbReference type="OrthoDB" id="3480235at2"/>